<dbReference type="InterPro" id="IPR045358">
    <property type="entry name" value="Ty3_capsid"/>
</dbReference>
<proteinExistence type="predicted"/>
<evidence type="ECO:0008006" key="17">
    <source>
        <dbReference type="Google" id="ProtNLM"/>
    </source>
</evidence>
<evidence type="ECO:0000256" key="1">
    <source>
        <dbReference type="ARBA" id="ARBA00022670"/>
    </source>
</evidence>
<evidence type="ECO:0000256" key="10">
    <source>
        <dbReference type="ARBA" id="ARBA00022918"/>
    </source>
</evidence>
<dbReference type="InterPro" id="IPR012337">
    <property type="entry name" value="RNaseH-like_sf"/>
</dbReference>
<dbReference type="InterPro" id="IPR001584">
    <property type="entry name" value="Integrase_cat-core"/>
</dbReference>
<dbReference type="CDD" id="cd00303">
    <property type="entry name" value="retropepsin_like"/>
    <property type="match status" value="1"/>
</dbReference>
<dbReference type="Pfam" id="PF00078">
    <property type="entry name" value="RVT_1"/>
    <property type="match status" value="1"/>
</dbReference>
<dbReference type="InterPro" id="IPR050951">
    <property type="entry name" value="Retrovirus_Pol_polyprotein"/>
</dbReference>
<dbReference type="PROSITE" id="PS00141">
    <property type="entry name" value="ASP_PROTEASE"/>
    <property type="match status" value="1"/>
</dbReference>
<evidence type="ECO:0000259" key="14">
    <source>
        <dbReference type="PROSITE" id="PS50994"/>
    </source>
</evidence>
<dbReference type="InterPro" id="IPR043128">
    <property type="entry name" value="Rev_trsase/Diguanyl_cyclase"/>
</dbReference>
<evidence type="ECO:0000256" key="6">
    <source>
        <dbReference type="ARBA" id="ARBA00022801"/>
    </source>
</evidence>
<dbReference type="FunFam" id="1.10.340.70:FF:000001">
    <property type="entry name" value="Retrovirus-related Pol polyprotein from transposon gypsy-like Protein"/>
    <property type="match status" value="1"/>
</dbReference>
<dbReference type="Proteomes" id="UP000663842">
    <property type="component" value="Unassembled WGS sequence"/>
</dbReference>
<feature type="compositionally biased region" description="Polar residues" evidence="12">
    <location>
        <begin position="24"/>
        <end position="35"/>
    </location>
</feature>
<evidence type="ECO:0000256" key="9">
    <source>
        <dbReference type="ARBA" id="ARBA00022908"/>
    </source>
</evidence>
<keyword evidence="6" id="KW-0378">Hydrolase</keyword>
<dbReference type="InterPro" id="IPR041577">
    <property type="entry name" value="RT_RNaseH_2"/>
</dbReference>
<dbReference type="InterPro" id="IPR036397">
    <property type="entry name" value="RNaseH_sf"/>
</dbReference>
<dbReference type="Pfam" id="PF17921">
    <property type="entry name" value="Integrase_H2C2"/>
    <property type="match status" value="1"/>
</dbReference>
<dbReference type="PANTHER" id="PTHR37984">
    <property type="entry name" value="PROTEIN CBG26694"/>
    <property type="match status" value="1"/>
</dbReference>
<dbReference type="Pfam" id="PF17919">
    <property type="entry name" value="RT_RNaseH_2"/>
    <property type="match status" value="1"/>
</dbReference>
<evidence type="ECO:0000256" key="8">
    <source>
        <dbReference type="ARBA" id="ARBA00022884"/>
    </source>
</evidence>
<dbReference type="InterPro" id="IPR001969">
    <property type="entry name" value="Aspartic_peptidase_AS"/>
</dbReference>
<dbReference type="FunFam" id="3.10.10.10:FF:000007">
    <property type="entry name" value="Retrovirus-related Pol polyprotein from transposon 17.6-like Protein"/>
    <property type="match status" value="1"/>
</dbReference>
<keyword evidence="10" id="KW-0695">RNA-directed DNA polymerase</keyword>
<accession>A0A819UQF3</accession>
<keyword evidence="3" id="KW-0548">Nucleotidyltransferase</keyword>
<dbReference type="SUPFAM" id="SSF56672">
    <property type="entry name" value="DNA/RNA polymerases"/>
    <property type="match status" value="1"/>
</dbReference>
<feature type="compositionally biased region" description="Low complexity" evidence="12">
    <location>
        <begin position="527"/>
        <end position="537"/>
    </location>
</feature>
<feature type="compositionally biased region" description="Low complexity" evidence="12">
    <location>
        <begin position="500"/>
        <end position="516"/>
    </location>
</feature>
<feature type="compositionally biased region" description="Polar residues" evidence="12">
    <location>
        <begin position="469"/>
        <end position="479"/>
    </location>
</feature>
<evidence type="ECO:0000256" key="7">
    <source>
        <dbReference type="ARBA" id="ARBA00022842"/>
    </source>
</evidence>
<keyword evidence="5" id="KW-0255">Endonuclease</keyword>
<evidence type="ECO:0000256" key="4">
    <source>
        <dbReference type="ARBA" id="ARBA00022722"/>
    </source>
</evidence>
<dbReference type="Pfam" id="PF13975">
    <property type="entry name" value="gag-asp_proteas"/>
    <property type="match status" value="1"/>
</dbReference>
<dbReference type="SUPFAM" id="SSF50630">
    <property type="entry name" value="Acid proteases"/>
    <property type="match status" value="1"/>
</dbReference>
<keyword evidence="1" id="KW-0645">Protease</keyword>
<keyword evidence="7" id="KW-0460">Magnesium</keyword>
<dbReference type="Pfam" id="PF00665">
    <property type="entry name" value="rve"/>
    <property type="match status" value="1"/>
</dbReference>
<sequence>MYKSSSLDSLRLQTSSSDFILTSTTNQDANASSAKKSGGRKAILPTPNRPINKGSCDTVQFSSNDDTVVEKVNYSQPENKDKISQDDDNSFESFIRANFVPFSGKQSLYEWLDETEDLFNRFKISCQFRYKAIPLLIQGDAKRKYIKYRRSITSFDDFYEFLMTHYDTIPSVSIQTQADLTSESVKSFTANDKPIVELKTNVTNTTDSSQLLKSSVSFPTNVVDKDTTNTSGDVSILKSAMPNFDNSSMSFEPVVSDLRKAIVTDFIKHPKIFRGAKDDVIKWVDEIDHLMQIAHVPECSRLDLISYSLRGDALQWFKNNKGSLTCWNVFVQEIKKSFTSSFSEELAFKTLESYSQGENQSVRNFYNEILKLCNAADSSMSESTKLKNLLNKVKPTIQLEVRKRKPKSPAEFLEFAKETEELLQLSNISIDRNIRYNSEPMKSSVPKNSWNNISSNRYNNSHNHYSSNTQRNSWNNPVTSSSTSFSSHSSKLSKPQAYHTNQHTSSTNSKTSTDNNRQQIRTQQYQNSSKSRTKSNSRLVNAIASSDLSAHDISINSSDSSTVLAEPSSDGVDSGQQKINPSKPSLIFINALVNKNKIRILVDTGATKSFINKRILHRIVDPHNTILKRPYSFLLADGVAPFHVFGSVNISIQFDNFITIIEAHIAENLCTDMIIGMDYINKYNLNIDVKKQIVIIQSNNRLIVVPIVNQYKSIKIPVVSSTTVSLPPNSKRNTCVSIPISSISLPFTSFSPLRHYTFIKNGPEILQFRNYHSNIVIFNSTMNPQIIKKGARLGYLFCSFTFQHPRVFRSSLYRSLGATRHAGMTPAFGDFVTDSSSNIDSSASCHTITKNSYDLQRSSGKVISNSPHFINPIVLQHIHSLVEKIPHNQQRQDLLSLLMRFHTAFDATKHNIARTRIHHVINTIPHSPPASRPYPQPDTEEAMYKLIQEFLKAGLITASHSPYAAPAILVKKKDKSFRLVVDYKRLNAITIKDSSPLPNMEDTIQKLGKGFSYFSKLDLKSGFYQIPINNSDKEKTAFVTPFGLYQFNVLPMDLRNSPPTFQKVMTDTLKACRHFCLVYLDDIIVFSRSFSDHLDHLKRVFSALGARGLVLNPPKCEIAVPQIDYLGHTISRNSIRPMKEKIDAILGIKEPRTLPQANRFLGSLGWYRKFLPNFATVAAPIHAVTNLTRANRRKFKWQHAQSEAFKELKNMLITEPLFLHYPVDNLPLILTTDASDIGIGGVLQQEVNGNIHNLYYHSQVITPCERKYSAIEKEALAIFKCVQRMRSFILGRNLIIMTDHCPLCFIMQKSIKNARVNRITHLIQEYNIDKVVHIQGRYNCLPDYLSRYSKEQDDDLFDIEYGLGSKSNSISSSSISNSINSKLLASMTLRPRKNQVKYTDDSVLIQKDTSAYNRSDDVSNSKNIHRKKLSSSISRNFFDVTKLKAAQDQDIEIQNIIRNLSSAHHQASFVLEDNILYKIISFEKSSNQKFKVVYLPSSMIHSLLQACHDDPISGSHFSTDRMYYKIRNQFWWPRMRTIIQRYVKNCRLCIQFNLSRNKKHGHLRSIPLPEGPFALIGMDYCGPLPRTPRENQYVLVITDYFTRYITAVALPNCTAETTAEALFNEYFCKFGIPSVILSDRGSHFQNKLMENLQKLIGYNHIYSTSYHPQTNGVVERFNATFVAQISKLQNSQSNNWDEFLQPVVFAYNTGVHKSTKFSPYELVYGRPARLPIHAQSTQFTFNKPIDYFEQLKKTLRIFHQASKNNILLQQQASQTYYNRHRLNPHLAIGDKVLTRIFGSRAKLDPKFSSIPKIVVETRHPTYIVEDENTHVRSQVHINDLRPIMSY</sequence>
<evidence type="ECO:0000256" key="3">
    <source>
        <dbReference type="ARBA" id="ARBA00022695"/>
    </source>
</evidence>
<evidence type="ECO:0000256" key="12">
    <source>
        <dbReference type="SAM" id="MobiDB-lite"/>
    </source>
</evidence>
<evidence type="ECO:0000256" key="11">
    <source>
        <dbReference type="ARBA" id="ARBA00023268"/>
    </source>
</evidence>
<dbReference type="EMBL" id="CAJOBF010003565">
    <property type="protein sequence ID" value="CAF4097741.1"/>
    <property type="molecule type" value="Genomic_DNA"/>
</dbReference>
<feature type="compositionally biased region" description="Polar residues" evidence="12">
    <location>
        <begin position="517"/>
        <end position="526"/>
    </location>
</feature>
<keyword evidence="11" id="KW-0511">Multifunctional enzyme</keyword>
<evidence type="ECO:0000259" key="13">
    <source>
        <dbReference type="PROSITE" id="PS50878"/>
    </source>
</evidence>
<dbReference type="PROSITE" id="PS50994">
    <property type="entry name" value="INTEGRASE"/>
    <property type="match status" value="1"/>
</dbReference>
<feature type="region of interest" description="Disordered" evidence="12">
    <location>
        <begin position="461"/>
        <end position="537"/>
    </location>
</feature>
<reference evidence="15" key="1">
    <citation type="submission" date="2021-02" db="EMBL/GenBank/DDBJ databases">
        <authorList>
            <person name="Nowell W R."/>
        </authorList>
    </citation>
    <scope>NUCLEOTIDE SEQUENCE</scope>
</reference>
<dbReference type="GO" id="GO:0004519">
    <property type="term" value="F:endonuclease activity"/>
    <property type="evidence" value="ECO:0007669"/>
    <property type="project" value="UniProtKB-KW"/>
</dbReference>
<feature type="region of interest" description="Disordered" evidence="12">
    <location>
        <begin position="559"/>
        <end position="578"/>
    </location>
</feature>
<comment type="caution">
    <text evidence="15">The sequence shown here is derived from an EMBL/GenBank/DDBJ whole genome shotgun (WGS) entry which is preliminary data.</text>
</comment>
<dbReference type="Gene3D" id="3.30.70.270">
    <property type="match status" value="2"/>
</dbReference>
<dbReference type="Gene3D" id="3.10.20.370">
    <property type="match status" value="1"/>
</dbReference>
<evidence type="ECO:0000313" key="15">
    <source>
        <dbReference type="EMBL" id="CAF4097741.1"/>
    </source>
</evidence>
<organism evidence="15 16">
    <name type="scientific">Rotaria magnacalcarata</name>
    <dbReference type="NCBI Taxonomy" id="392030"/>
    <lineage>
        <taxon>Eukaryota</taxon>
        <taxon>Metazoa</taxon>
        <taxon>Spiralia</taxon>
        <taxon>Gnathifera</taxon>
        <taxon>Rotifera</taxon>
        <taxon>Eurotatoria</taxon>
        <taxon>Bdelloidea</taxon>
        <taxon>Philodinida</taxon>
        <taxon>Philodinidae</taxon>
        <taxon>Rotaria</taxon>
    </lineage>
</organism>
<dbReference type="InterPro" id="IPR041588">
    <property type="entry name" value="Integrase_H2C2"/>
</dbReference>
<feature type="compositionally biased region" description="Low complexity" evidence="12">
    <location>
        <begin position="480"/>
        <end position="493"/>
    </location>
</feature>
<dbReference type="GO" id="GO:0004190">
    <property type="term" value="F:aspartic-type endopeptidase activity"/>
    <property type="evidence" value="ECO:0007669"/>
    <property type="project" value="InterPro"/>
</dbReference>
<keyword evidence="2" id="KW-0808">Transferase</keyword>
<dbReference type="PANTHER" id="PTHR37984:SF5">
    <property type="entry name" value="PROTEIN NYNRIN-LIKE"/>
    <property type="match status" value="1"/>
</dbReference>
<keyword evidence="9" id="KW-0229">DNA integration</keyword>
<dbReference type="GO" id="GO:0015074">
    <property type="term" value="P:DNA integration"/>
    <property type="evidence" value="ECO:0007669"/>
    <property type="project" value="UniProtKB-KW"/>
</dbReference>
<dbReference type="CDD" id="cd09274">
    <property type="entry name" value="RNase_HI_RT_Ty3"/>
    <property type="match status" value="1"/>
</dbReference>
<dbReference type="CDD" id="cd01647">
    <property type="entry name" value="RT_LTR"/>
    <property type="match status" value="1"/>
</dbReference>
<dbReference type="SUPFAM" id="SSF53098">
    <property type="entry name" value="Ribonuclease H-like"/>
    <property type="match status" value="1"/>
</dbReference>
<dbReference type="PROSITE" id="PS50878">
    <property type="entry name" value="RT_POL"/>
    <property type="match status" value="1"/>
</dbReference>
<keyword evidence="4" id="KW-0540">Nuclease</keyword>
<dbReference type="FunFam" id="3.30.70.270:FF:000020">
    <property type="entry name" value="Transposon Tf2-6 polyprotein-like Protein"/>
    <property type="match status" value="1"/>
</dbReference>
<name>A0A819UQF3_9BILA</name>
<gene>
    <name evidence="15" type="ORF">UXM345_LOCUS22054</name>
</gene>
<dbReference type="GO" id="GO:0006508">
    <property type="term" value="P:proteolysis"/>
    <property type="evidence" value="ECO:0007669"/>
    <property type="project" value="UniProtKB-KW"/>
</dbReference>
<protein>
    <recommendedName>
        <fullName evidence="17">Endonuclease</fullName>
    </recommendedName>
</protein>
<dbReference type="GO" id="GO:0003964">
    <property type="term" value="F:RNA-directed DNA polymerase activity"/>
    <property type="evidence" value="ECO:0007669"/>
    <property type="project" value="UniProtKB-KW"/>
</dbReference>
<feature type="domain" description="Reverse transcriptase" evidence="13">
    <location>
        <begin position="951"/>
        <end position="1130"/>
    </location>
</feature>
<dbReference type="InterPro" id="IPR043502">
    <property type="entry name" value="DNA/RNA_pol_sf"/>
</dbReference>
<feature type="region of interest" description="Disordered" evidence="12">
    <location>
        <begin position="24"/>
        <end position="57"/>
    </location>
</feature>
<dbReference type="Gene3D" id="2.40.70.10">
    <property type="entry name" value="Acid Proteases"/>
    <property type="match status" value="1"/>
</dbReference>
<dbReference type="GO" id="GO:0003723">
    <property type="term" value="F:RNA binding"/>
    <property type="evidence" value="ECO:0007669"/>
    <property type="project" value="UniProtKB-KW"/>
</dbReference>
<dbReference type="Gene3D" id="1.10.340.70">
    <property type="match status" value="1"/>
</dbReference>
<dbReference type="FunFam" id="3.30.420.10:FF:000032">
    <property type="entry name" value="Retrovirus-related Pol polyprotein from transposon 297-like Protein"/>
    <property type="match status" value="1"/>
</dbReference>
<dbReference type="Pfam" id="PF19259">
    <property type="entry name" value="Ty3_capsid"/>
    <property type="match status" value="1"/>
</dbReference>
<evidence type="ECO:0000256" key="2">
    <source>
        <dbReference type="ARBA" id="ARBA00022679"/>
    </source>
</evidence>
<dbReference type="Gene3D" id="3.30.420.10">
    <property type="entry name" value="Ribonuclease H-like superfamily/Ribonuclease H"/>
    <property type="match status" value="1"/>
</dbReference>
<keyword evidence="8" id="KW-0694">RNA-binding</keyword>
<feature type="domain" description="Integrase catalytic" evidence="14">
    <location>
        <begin position="1568"/>
        <end position="1727"/>
    </location>
</feature>
<dbReference type="InterPro" id="IPR000477">
    <property type="entry name" value="RT_dom"/>
</dbReference>
<dbReference type="Gene3D" id="3.10.10.10">
    <property type="entry name" value="HIV Type 1 Reverse Transcriptase, subunit A, domain 1"/>
    <property type="match status" value="1"/>
</dbReference>
<dbReference type="InterPro" id="IPR021109">
    <property type="entry name" value="Peptidase_aspartic_dom_sf"/>
</dbReference>
<evidence type="ECO:0000313" key="16">
    <source>
        <dbReference type="Proteomes" id="UP000663842"/>
    </source>
</evidence>
<evidence type="ECO:0000256" key="5">
    <source>
        <dbReference type="ARBA" id="ARBA00022759"/>
    </source>
</evidence>